<dbReference type="Proteomes" id="UP000007841">
    <property type="component" value="Chromosome"/>
</dbReference>
<dbReference type="PATRIC" id="fig|1125630.4.peg.1680"/>
<dbReference type="KEGG" id="kpm:KPHS_17250"/>
<reference evidence="1 2" key="1">
    <citation type="journal article" date="2012" name="J. Bacteriol.">
        <title>Complete genome sequence of Klebsiella pneumoniae subsp. pneumoniae HS11286, a multidrug-resistant strain isolated from human sputum.</title>
        <authorList>
            <person name="Liu P."/>
            <person name="Li P."/>
            <person name="Jiang X."/>
            <person name="Bi D."/>
            <person name="Xie Y."/>
            <person name="Tai C."/>
            <person name="Deng Z."/>
            <person name="Rajakumar K."/>
            <person name="Ou H.Y."/>
        </authorList>
    </citation>
    <scope>NUCLEOTIDE SEQUENCE [LARGE SCALE GENOMIC DNA]</scope>
    <source>
        <strain evidence="1 2">HS11286</strain>
    </source>
</reference>
<organism evidence="1 2">
    <name type="scientific">Klebsiella pneumoniae subsp. pneumoniae (strain HS11286)</name>
    <dbReference type="NCBI Taxonomy" id="1125630"/>
    <lineage>
        <taxon>Bacteria</taxon>
        <taxon>Pseudomonadati</taxon>
        <taxon>Pseudomonadota</taxon>
        <taxon>Gammaproteobacteria</taxon>
        <taxon>Enterobacterales</taxon>
        <taxon>Enterobacteriaceae</taxon>
        <taxon>Klebsiella/Raoultella group</taxon>
        <taxon>Klebsiella</taxon>
        <taxon>Klebsiella pneumoniae complex</taxon>
    </lineage>
</organism>
<dbReference type="AlphaFoldDB" id="A0A0H3GM11"/>
<sequence length="67" mass="7431">MKVRAYQGDTVDALCWRHYGRTQGVTEQVLQANPGLAEHGPFLPHGLQVDLPDIATTSTVQTVQLWD</sequence>
<evidence type="ECO:0000313" key="2">
    <source>
        <dbReference type="Proteomes" id="UP000007841"/>
    </source>
</evidence>
<gene>
    <name evidence="1" type="ordered locus">KPHS_17250</name>
</gene>
<dbReference type="InterPro" id="IPR008861">
    <property type="entry name" value="GpX-like"/>
</dbReference>
<dbReference type="STRING" id="1125630.KPHS_17250"/>
<accession>A0A0H3GM11</accession>
<name>A0A0H3GM11_KLEPH</name>
<dbReference type="EMBL" id="CP003200">
    <property type="protein sequence ID" value="AEW60423.1"/>
    <property type="molecule type" value="Genomic_DNA"/>
</dbReference>
<dbReference type="RefSeq" id="YP_005226025.1">
    <property type="nucleotide sequence ID" value="NC_016845.1"/>
</dbReference>
<evidence type="ECO:0000313" key="1">
    <source>
        <dbReference type="EMBL" id="AEW60423.1"/>
    </source>
</evidence>
<evidence type="ECO:0008006" key="3">
    <source>
        <dbReference type="Google" id="ProtNLM"/>
    </source>
</evidence>
<dbReference type="GeneID" id="11846740"/>
<dbReference type="RefSeq" id="WP_002896155.1">
    <property type="nucleotide sequence ID" value="NC_016845.1"/>
</dbReference>
<protein>
    <recommendedName>
        <fullName evidence="3">Phage tail protein</fullName>
    </recommendedName>
</protein>
<dbReference type="Pfam" id="PF05489">
    <property type="entry name" value="Phage_tail_X"/>
    <property type="match status" value="1"/>
</dbReference>
<proteinExistence type="predicted"/>
<keyword evidence="2" id="KW-1185">Reference proteome</keyword>
<dbReference type="HOGENOM" id="CLU_175462_2_2_6"/>